<dbReference type="RefSeq" id="WP_285866504.1">
    <property type="nucleotide sequence ID" value="NZ_JARFYM010000001.1"/>
</dbReference>
<evidence type="ECO:0000313" key="2">
    <source>
        <dbReference type="Proteomes" id="UP001172645"/>
    </source>
</evidence>
<dbReference type="EMBL" id="JARFYM010000001">
    <property type="protein sequence ID" value="MDL2397740.1"/>
    <property type="molecule type" value="Genomic_DNA"/>
</dbReference>
<gene>
    <name evidence="1" type="ORF">PY649_02445</name>
</gene>
<protein>
    <submittedName>
        <fullName evidence="1">Uncharacterized protein</fullName>
    </submittedName>
</protein>
<name>A0ABT7JN15_9HYPH</name>
<sequence length="46" mass="4985">MQYGLSYRAANGDGPINNISPEPINTNGQSEALGWVILQLLTTLRP</sequence>
<keyword evidence="2" id="KW-1185">Reference proteome</keyword>
<proteinExistence type="predicted"/>
<comment type="caution">
    <text evidence="1">The sequence shown here is derived from an EMBL/GenBank/DDBJ whole genome shotgun (WGS) entry which is preliminary data.</text>
</comment>
<accession>A0ABT7JN15</accession>
<organism evidence="1 2">
    <name type="scientific">Rhizobium mayense</name>
    <dbReference type="NCBI Taxonomy" id="1312184"/>
    <lineage>
        <taxon>Bacteria</taxon>
        <taxon>Pseudomonadati</taxon>
        <taxon>Pseudomonadota</taxon>
        <taxon>Alphaproteobacteria</taxon>
        <taxon>Hyphomicrobiales</taxon>
        <taxon>Rhizobiaceae</taxon>
        <taxon>Rhizobium/Agrobacterium group</taxon>
        <taxon>Rhizobium</taxon>
    </lineage>
</organism>
<evidence type="ECO:0000313" key="1">
    <source>
        <dbReference type="EMBL" id="MDL2397740.1"/>
    </source>
</evidence>
<dbReference type="Proteomes" id="UP001172645">
    <property type="component" value="Unassembled WGS sequence"/>
</dbReference>
<reference evidence="1" key="1">
    <citation type="submission" date="2023-06" db="EMBL/GenBank/DDBJ databases">
        <title>Phylogenetic Diversity of Rhizobium strains.</title>
        <authorList>
            <person name="Moura F.T."/>
            <person name="Helene L.C.F."/>
            <person name="Hungria M."/>
        </authorList>
    </citation>
    <scope>NUCLEOTIDE SEQUENCE</scope>
    <source>
        <strain evidence="1">CCGE526</strain>
    </source>
</reference>